<evidence type="ECO:0000313" key="1">
    <source>
        <dbReference type="EMBL" id="BCO29621.1"/>
    </source>
</evidence>
<sequence length="204" mass="22726">MLLDAITQRVLLLVEGPDDHAIVCYLLASIHPDWSQFIDVQHKGGASGLVRAARAIRLVSGFDKVQKLAVLVDADESPEKTDQAWAEERRLFLADFPDRQMQYLVLPSSIAKGALETIFLQSLKSDSTRFQCVSSFMTCLSGHTPHTTQAQKDKLALISYINASVKTPYSRVGKALEQGARNLFDFTDPAFQPLVVFLERLFDV</sequence>
<gene>
    <name evidence="1" type="ORF">MIZ03_4544</name>
</gene>
<reference evidence="1 2" key="1">
    <citation type="journal article" date="2021" name="Microbiol. Spectr.">
        <title>A Single Bacterium Capable of Oxidation and Reduction of Iron at Circumneutral pH.</title>
        <authorList>
            <person name="Kato S."/>
            <person name="Ohkuma M."/>
        </authorList>
    </citation>
    <scope>NUCLEOTIDE SEQUENCE [LARGE SCALE GENOMIC DNA]</scope>
    <source>
        <strain evidence="1 2">MIZ03</strain>
    </source>
</reference>
<keyword evidence="2" id="KW-1185">Reference proteome</keyword>
<organism evidence="1 2">
    <name type="scientific">Rhodoferax lithotrophicus</name>
    <dbReference type="NCBI Taxonomy" id="2798804"/>
    <lineage>
        <taxon>Bacteria</taxon>
        <taxon>Pseudomonadati</taxon>
        <taxon>Pseudomonadota</taxon>
        <taxon>Betaproteobacteria</taxon>
        <taxon>Burkholderiales</taxon>
        <taxon>Comamonadaceae</taxon>
        <taxon>Rhodoferax</taxon>
    </lineage>
</organism>
<dbReference type="RefSeq" id="WP_317134810.1">
    <property type="nucleotide sequence ID" value="NZ_AP024238.1"/>
</dbReference>
<evidence type="ECO:0008006" key="3">
    <source>
        <dbReference type="Google" id="ProtNLM"/>
    </source>
</evidence>
<evidence type="ECO:0000313" key="2">
    <source>
        <dbReference type="Proteomes" id="UP000824366"/>
    </source>
</evidence>
<dbReference type="Proteomes" id="UP000824366">
    <property type="component" value="Chromosome"/>
</dbReference>
<dbReference type="InterPro" id="IPR024508">
    <property type="entry name" value="DUF3226"/>
</dbReference>
<protein>
    <recommendedName>
        <fullName evidence="3">DUF4435 domain-containing protein</fullName>
    </recommendedName>
</protein>
<dbReference type="EMBL" id="AP024238">
    <property type="protein sequence ID" value="BCO29621.1"/>
    <property type="molecule type" value="Genomic_DNA"/>
</dbReference>
<proteinExistence type="predicted"/>
<dbReference type="Pfam" id="PF11536">
    <property type="entry name" value="DUF3226"/>
    <property type="match status" value="1"/>
</dbReference>
<name>A0ABN6DC54_9BURK</name>
<accession>A0ABN6DC54</accession>